<evidence type="ECO:0000256" key="1">
    <source>
        <dbReference type="ARBA" id="ARBA00004123"/>
    </source>
</evidence>
<dbReference type="SMART" id="SM00338">
    <property type="entry name" value="BRLZ"/>
    <property type="match status" value="1"/>
</dbReference>
<evidence type="ECO:0000256" key="3">
    <source>
        <dbReference type="ARBA" id="ARBA00023015"/>
    </source>
</evidence>
<dbReference type="InterPro" id="IPR004826">
    <property type="entry name" value="bZIP_Maf"/>
</dbReference>
<keyword evidence="5" id="KW-0804">Transcription</keyword>
<dbReference type="PROSITE" id="PS50217">
    <property type="entry name" value="BZIP"/>
    <property type="match status" value="1"/>
</dbReference>
<evidence type="ECO:0000256" key="7">
    <source>
        <dbReference type="SAM" id="MobiDB-lite"/>
    </source>
</evidence>
<comment type="subcellular location">
    <subcellularLocation>
        <location evidence="1">Nucleus</location>
    </subcellularLocation>
</comment>
<dbReference type="GO" id="GO:0005634">
    <property type="term" value="C:nucleus"/>
    <property type="evidence" value="ECO:0007669"/>
    <property type="project" value="UniProtKB-SubCell"/>
</dbReference>
<sequence length="130" mass="15491">MVLQRASSVRKQNTRFDIPEGRNLSDIDHHIAQSTDEREIKELKQQKRLLRNRQAALESRHRKKQQTERLEDEKKQHTALISDMEEELSGLSRRNEQLLLEKEEMIRSHTIETGELRKQISILTERAQRL</sequence>
<dbReference type="GO" id="GO:0003700">
    <property type="term" value="F:DNA-binding transcription factor activity"/>
    <property type="evidence" value="ECO:0007669"/>
    <property type="project" value="InterPro"/>
</dbReference>
<reference evidence="9" key="1">
    <citation type="journal article" date="2021" name="Nat. Commun.">
        <title>Genetic determinants of endophytism in the Arabidopsis root mycobiome.</title>
        <authorList>
            <person name="Mesny F."/>
            <person name="Miyauchi S."/>
            <person name="Thiergart T."/>
            <person name="Pickel B."/>
            <person name="Atanasova L."/>
            <person name="Karlsson M."/>
            <person name="Huettel B."/>
            <person name="Barry K.W."/>
            <person name="Haridas S."/>
            <person name="Chen C."/>
            <person name="Bauer D."/>
            <person name="Andreopoulos W."/>
            <person name="Pangilinan J."/>
            <person name="LaButti K."/>
            <person name="Riley R."/>
            <person name="Lipzen A."/>
            <person name="Clum A."/>
            <person name="Drula E."/>
            <person name="Henrissat B."/>
            <person name="Kohler A."/>
            <person name="Grigoriev I.V."/>
            <person name="Martin F.M."/>
            <person name="Hacquard S."/>
        </authorList>
    </citation>
    <scope>NUCLEOTIDE SEQUENCE</scope>
    <source>
        <strain evidence="9">MPI-SDFR-AT-0068</strain>
    </source>
</reference>
<comment type="similarity">
    <text evidence="2">Belongs to the bZIP family.</text>
</comment>
<dbReference type="Gene3D" id="1.20.5.170">
    <property type="match status" value="1"/>
</dbReference>
<evidence type="ECO:0000256" key="2">
    <source>
        <dbReference type="ARBA" id="ARBA00007163"/>
    </source>
</evidence>
<keyword evidence="10" id="KW-1185">Reference proteome</keyword>
<feature type="region of interest" description="Disordered" evidence="7">
    <location>
        <begin position="1"/>
        <end position="22"/>
    </location>
</feature>
<keyword evidence="6" id="KW-0539">Nucleus</keyword>
<organism evidence="9 10">
    <name type="scientific">Fusarium tricinctum</name>
    <dbReference type="NCBI Taxonomy" id="61284"/>
    <lineage>
        <taxon>Eukaryota</taxon>
        <taxon>Fungi</taxon>
        <taxon>Dikarya</taxon>
        <taxon>Ascomycota</taxon>
        <taxon>Pezizomycotina</taxon>
        <taxon>Sordariomycetes</taxon>
        <taxon>Hypocreomycetidae</taxon>
        <taxon>Hypocreales</taxon>
        <taxon>Nectriaceae</taxon>
        <taxon>Fusarium</taxon>
        <taxon>Fusarium tricinctum species complex</taxon>
    </lineage>
</organism>
<dbReference type="OrthoDB" id="644067at2759"/>
<accession>A0A8K0RQL0</accession>
<comment type="caution">
    <text evidence="9">The sequence shown here is derived from an EMBL/GenBank/DDBJ whole genome shotgun (WGS) entry which is preliminary data.</text>
</comment>
<evidence type="ECO:0000313" key="10">
    <source>
        <dbReference type="Proteomes" id="UP000813427"/>
    </source>
</evidence>
<dbReference type="PANTHER" id="PTHR47416:SF8">
    <property type="entry name" value="BASIC-LEUCINE ZIPPER TRANSCRIPTION FACTOR E-RELATED"/>
    <property type="match status" value="1"/>
</dbReference>
<protein>
    <recommendedName>
        <fullName evidence="8">BZIP domain-containing protein</fullName>
    </recommendedName>
</protein>
<feature type="compositionally biased region" description="Basic and acidic residues" evidence="7">
    <location>
        <begin position="65"/>
        <end position="76"/>
    </location>
</feature>
<evidence type="ECO:0000256" key="6">
    <source>
        <dbReference type="ARBA" id="ARBA00023242"/>
    </source>
</evidence>
<keyword evidence="4" id="KW-0238">DNA-binding</keyword>
<gene>
    <name evidence="9" type="ORF">BKA59DRAFT_484801</name>
</gene>
<evidence type="ECO:0000313" key="9">
    <source>
        <dbReference type="EMBL" id="KAH7235468.1"/>
    </source>
</evidence>
<feature type="region of interest" description="Disordered" evidence="7">
    <location>
        <begin position="54"/>
        <end position="76"/>
    </location>
</feature>
<proteinExistence type="inferred from homology"/>
<dbReference type="Pfam" id="PF03131">
    <property type="entry name" value="bZIP_Maf"/>
    <property type="match status" value="1"/>
</dbReference>
<keyword evidence="3" id="KW-0805">Transcription regulation</keyword>
<evidence type="ECO:0000256" key="4">
    <source>
        <dbReference type="ARBA" id="ARBA00023125"/>
    </source>
</evidence>
<evidence type="ECO:0000256" key="5">
    <source>
        <dbReference type="ARBA" id="ARBA00023163"/>
    </source>
</evidence>
<dbReference type="SUPFAM" id="SSF57959">
    <property type="entry name" value="Leucine zipper domain"/>
    <property type="match status" value="1"/>
</dbReference>
<dbReference type="EMBL" id="JAGPXF010000007">
    <property type="protein sequence ID" value="KAH7235468.1"/>
    <property type="molecule type" value="Genomic_DNA"/>
</dbReference>
<feature type="domain" description="BZIP" evidence="8">
    <location>
        <begin position="42"/>
        <end position="98"/>
    </location>
</feature>
<dbReference type="PANTHER" id="PTHR47416">
    <property type="entry name" value="BASIC-LEUCINE ZIPPER TRANSCRIPTION FACTOR F-RELATED"/>
    <property type="match status" value="1"/>
</dbReference>
<dbReference type="GO" id="GO:0003677">
    <property type="term" value="F:DNA binding"/>
    <property type="evidence" value="ECO:0007669"/>
    <property type="project" value="UniProtKB-KW"/>
</dbReference>
<dbReference type="InterPro" id="IPR046347">
    <property type="entry name" value="bZIP_sf"/>
</dbReference>
<dbReference type="InterPro" id="IPR004827">
    <property type="entry name" value="bZIP"/>
</dbReference>
<feature type="compositionally biased region" description="Polar residues" evidence="7">
    <location>
        <begin position="1"/>
        <end position="11"/>
    </location>
</feature>
<dbReference type="Proteomes" id="UP000813427">
    <property type="component" value="Unassembled WGS sequence"/>
</dbReference>
<dbReference type="AlphaFoldDB" id="A0A8K0RQL0"/>
<evidence type="ECO:0000259" key="8">
    <source>
        <dbReference type="PROSITE" id="PS50217"/>
    </source>
</evidence>
<name>A0A8K0RQL0_9HYPO</name>